<dbReference type="GO" id="GO:0042284">
    <property type="term" value="F:sphingolipid delta-4 desaturase activity"/>
    <property type="evidence" value="ECO:0007669"/>
    <property type="project" value="TreeGrafter"/>
</dbReference>
<dbReference type="GO" id="GO:0016020">
    <property type="term" value="C:membrane"/>
    <property type="evidence" value="ECO:0007669"/>
    <property type="project" value="GOC"/>
</dbReference>
<dbReference type="EMBL" id="AQQX01000011">
    <property type="protein sequence ID" value="KGM47376.1"/>
    <property type="molecule type" value="Genomic_DNA"/>
</dbReference>
<name>A0A0A0E8U8_9RHOB</name>
<organism evidence="3 4">
    <name type="scientific">Pseudooceanicola atlanticus</name>
    <dbReference type="NCBI Taxonomy" id="1461694"/>
    <lineage>
        <taxon>Bacteria</taxon>
        <taxon>Pseudomonadati</taxon>
        <taxon>Pseudomonadota</taxon>
        <taxon>Alphaproteobacteria</taxon>
        <taxon>Rhodobacterales</taxon>
        <taxon>Paracoccaceae</taxon>
        <taxon>Pseudooceanicola</taxon>
    </lineage>
</organism>
<keyword evidence="1" id="KW-0472">Membrane</keyword>
<dbReference type="PANTHER" id="PTHR12879">
    <property type="entry name" value="SPHINGOLIPID DELTA 4 DESATURASE/C-4 HYDROXYLASE PROTEIN DES2"/>
    <property type="match status" value="1"/>
</dbReference>
<gene>
    <name evidence="3" type="ORF">ATO9_18430</name>
</gene>
<protein>
    <submittedName>
        <fullName evidence="3">Fatty acid desaturase</fullName>
    </submittedName>
</protein>
<keyword evidence="1" id="KW-0812">Transmembrane</keyword>
<feature type="transmembrane region" description="Helical" evidence="1">
    <location>
        <begin position="21"/>
        <end position="38"/>
    </location>
</feature>
<evidence type="ECO:0000313" key="4">
    <source>
        <dbReference type="Proteomes" id="UP000030004"/>
    </source>
</evidence>
<feature type="transmembrane region" description="Helical" evidence="1">
    <location>
        <begin position="44"/>
        <end position="62"/>
    </location>
</feature>
<reference evidence="3 4" key="1">
    <citation type="journal article" date="2015" name="Antonie Van Leeuwenhoek">
        <title>Pseudooceanicola atlanticus gen. nov. sp. nov., isolated from surface seawater of the Atlantic Ocean and reclassification of Oceanicola batsensis, Oceanicola marinus, Oceanicola nitratireducens, Oceanicola nanhaiensis, Oceanicola antarcticus and Oceanicola flagellatus, as Pseudooceanicola batsensis comb. nov., Pseudooceanicola marinus comb. nov., Pseudooceanicola nitratireducens comb. nov., Pseudooceanicola nanhaiensis comb. nov., Pseudooceanicola antarcticus comb. nov., and Pseudooceanicola flagellatus comb. nov.</title>
        <authorList>
            <person name="Lai Q."/>
            <person name="Li G."/>
            <person name="Liu X."/>
            <person name="Du Y."/>
            <person name="Sun F."/>
            <person name="Shao Z."/>
        </authorList>
    </citation>
    <scope>NUCLEOTIDE SEQUENCE [LARGE SCALE GENOMIC DNA]</scope>
    <source>
        <strain evidence="3 4">22II-s11g</strain>
    </source>
</reference>
<accession>A0A0A0E8U8</accession>
<dbReference type="InterPro" id="IPR005804">
    <property type="entry name" value="FA_desaturase_dom"/>
</dbReference>
<proteinExistence type="predicted"/>
<evidence type="ECO:0000259" key="2">
    <source>
        <dbReference type="Pfam" id="PF00487"/>
    </source>
</evidence>
<feature type="domain" description="Fatty acid desaturase" evidence="2">
    <location>
        <begin position="45"/>
        <end position="273"/>
    </location>
</feature>
<dbReference type="PANTHER" id="PTHR12879:SF8">
    <property type="entry name" value="SPHINGOLIPID DELTA(4)-DESATURASE DES1"/>
    <property type="match status" value="1"/>
</dbReference>
<dbReference type="Proteomes" id="UP000030004">
    <property type="component" value="Unassembled WGS sequence"/>
</dbReference>
<dbReference type="eggNOG" id="COG3239">
    <property type="taxonomic scope" value="Bacteria"/>
</dbReference>
<sequence length="292" mass="33101">MPELDAETRAALTARRDAPGVIRAAFHFGAIGLCGAGIAADVALWPLLIVVQGVLIAFLFTLEHEATHGTPFRNQRLNEWAGHLAGAANLVPFLWFRYFHLAHHRHTNLPDKDPELDAPKPATRLGWAWHVSGLPFWWANIRLLGRLARGEERPDYLPSRARRRAEREARVLLGLYAVALASLLVSPVLFWVWILPALIGQPALRVYLLAEHGDCPQVASILDNTRTTLTNQLVRLIAWNMPYHVEHHAYPNVPFHALPRLHRRMRDALRVTAPGYAAFTRRYLSRRPWRAS</sequence>
<dbReference type="GO" id="GO:0046513">
    <property type="term" value="P:ceramide biosynthetic process"/>
    <property type="evidence" value="ECO:0007669"/>
    <property type="project" value="TreeGrafter"/>
</dbReference>
<keyword evidence="4" id="KW-1185">Reference proteome</keyword>
<keyword evidence="1" id="KW-1133">Transmembrane helix</keyword>
<comment type="caution">
    <text evidence="3">The sequence shown here is derived from an EMBL/GenBank/DDBJ whole genome shotgun (WGS) entry which is preliminary data.</text>
</comment>
<evidence type="ECO:0000313" key="3">
    <source>
        <dbReference type="EMBL" id="KGM47376.1"/>
    </source>
</evidence>
<feature type="transmembrane region" description="Helical" evidence="1">
    <location>
        <begin position="169"/>
        <end position="194"/>
    </location>
</feature>
<evidence type="ECO:0000256" key="1">
    <source>
        <dbReference type="SAM" id="Phobius"/>
    </source>
</evidence>
<dbReference type="Pfam" id="PF00487">
    <property type="entry name" value="FA_desaturase"/>
    <property type="match status" value="1"/>
</dbReference>
<dbReference type="STRING" id="1461694.ATO9_18430"/>
<dbReference type="AlphaFoldDB" id="A0A0A0E8U8"/>